<sequence length="189" mass="21458">MTHNLIANEAGFETLMQIHDSDKIIDYGIRLKKYAKAKGVFDDIRTLTLDGAINTLSSKYPADKKNWSPTPTQKAFIDSDAVLFEEAKNMPFESIACYVDKDQLLDDKSEEDAGKGTGSKLSPLNHHLHKIEHCIQLYLDKDYNEFMRSTSIKQIVRARQKKELREGITRIISSYNDMTISEVIDLADG</sequence>
<organism evidence="1">
    <name type="scientific">human gut metagenome</name>
    <dbReference type="NCBI Taxonomy" id="408170"/>
    <lineage>
        <taxon>unclassified sequences</taxon>
        <taxon>metagenomes</taxon>
        <taxon>organismal metagenomes</taxon>
    </lineage>
</organism>
<dbReference type="EMBL" id="AJWY01011021">
    <property type="protein sequence ID" value="EKC53898.1"/>
    <property type="molecule type" value="Genomic_DNA"/>
</dbReference>
<dbReference type="GO" id="GO:0004386">
    <property type="term" value="F:helicase activity"/>
    <property type="evidence" value="ECO:0007669"/>
    <property type="project" value="UniProtKB-KW"/>
</dbReference>
<evidence type="ECO:0000313" key="1">
    <source>
        <dbReference type="EMBL" id="EKC53898.1"/>
    </source>
</evidence>
<proteinExistence type="predicted"/>
<dbReference type="AlphaFoldDB" id="K1S8T5"/>
<keyword evidence="1" id="KW-0067">ATP-binding</keyword>
<keyword evidence="1" id="KW-0347">Helicase</keyword>
<protein>
    <submittedName>
        <fullName evidence="1">DNA helicase</fullName>
    </submittedName>
</protein>
<keyword evidence="1" id="KW-0547">Nucleotide-binding</keyword>
<accession>K1S8T5</accession>
<gene>
    <name evidence="1" type="ORF">LEA_16133</name>
</gene>
<feature type="non-terminal residue" evidence="1">
    <location>
        <position position="189"/>
    </location>
</feature>
<reference evidence="1" key="1">
    <citation type="journal article" date="2013" name="Environ. Microbiol.">
        <title>Microbiota from the distal guts of lean and obese adolescents exhibit partial functional redundancy besides clear differences in community structure.</title>
        <authorList>
            <person name="Ferrer M."/>
            <person name="Ruiz A."/>
            <person name="Lanza F."/>
            <person name="Haange S.B."/>
            <person name="Oberbach A."/>
            <person name="Till H."/>
            <person name="Bargiela R."/>
            <person name="Campoy C."/>
            <person name="Segura M.T."/>
            <person name="Richter M."/>
            <person name="von Bergen M."/>
            <person name="Seifert J."/>
            <person name="Suarez A."/>
        </authorList>
    </citation>
    <scope>NUCLEOTIDE SEQUENCE</scope>
</reference>
<name>K1S8T5_9ZZZZ</name>
<keyword evidence="1" id="KW-0378">Hydrolase</keyword>
<comment type="caution">
    <text evidence="1">The sequence shown here is derived from an EMBL/GenBank/DDBJ whole genome shotgun (WGS) entry which is preliminary data.</text>
</comment>